<dbReference type="EMBL" id="BMDT01000001">
    <property type="protein sequence ID" value="GGI64714.1"/>
    <property type="molecule type" value="Genomic_DNA"/>
</dbReference>
<dbReference type="AlphaFoldDB" id="A0A917N440"/>
<comment type="caution">
    <text evidence="1">The sequence shown here is derived from an EMBL/GenBank/DDBJ whole genome shotgun (WGS) entry which is preliminary data.</text>
</comment>
<proteinExistence type="predicted"/>
<organism evidence="1 2">
    <name type="scientific">Enterococcus alcedinis</name>
    <dbReference type="NCBI Taxonomy" id="1274384"/>
    <lineage>
        <taxon>Bacteria</taxon>
        <taxon>Bacillati</taxon>
        <taxon>Bacillota</taxon>
        <taxon>Bacilli</taxon>
        <taxon>Lactobacillales</taxon>
        <taxon>Enterococcaceae</taxon>
        <taxon>Enterococcus</taxon>
    </lineage>
</organism>
<reference evidence="1" key="1">
    <citation type="journal article" date="2014" name="Int. J. Syst. Evol. Microbiol.">
        <title>Complete genome sequence of Corynebacterium casei LMG S-19264T (=DSM 44701T), isolated from a smear-ripened cheese.</title>
        <authorList>
            <consortium name="US DOE Joint Genome Institute (JGI-PGF)"/>
            <person name="Walter F."/>
            <person name="Albersmeier A."/>
            <person name="Kalinowski J."/>
            <person name="Ruckert C."/>
        </authorList>
    </citation>
    <scope>NUCLEOTIDE SEQUENCE</scope>
    <source>
        <strain evidence="1">CCM 8433</strain>
    </source>
</reference>
<dbReference type="Proteomes" id="UP000622610">
    <property type="component" value="Unassembled WGS sequence"/>
</dbReference>
<protein>
    <submittedName>
        <fullName evidence="1">Uncharacterized protein</fullName>
    </submittedName>
</protein>
<evidence type="ECO:0000313" key="1">
    <source>
        <dbReference type="EMBL" id="GGI64714.1"/>
    </source>
</evidence>
<sequence length="251" mass="28650">MSSYFNSDLFNAVQRATSSTKSIQNLVNSISNTIVIQNNRIFSDVSHSMMNSIQLTQATSFNSAKNAYLDYLRVQPSILEIQKVLLTNYVSMNTHYFSGLNNLKYLYPDSLDFRITVLNQNINEKIELITETVEQLTREKLDSQGNTDDDIFSHFLIDAQKQSKENDDIAEIKRIVLQIYEEKQRLDHSVNQESTEIENTDSTAKLSQSTVQKIIAFLLAVRLVLDLLVIPEDAHGLLVWVSELLTKLLNL</sequence>
<gene>
    <name evidence="1" type="ORF">GCM10011482_03680</name>
</gene>
<keyword evidence="2" id="KW-1185">Reference proteome</keyword>
<dbReference type="RefSeq" id="WP_379957945.1">
    <property type="nucleotide sequence ID" value="NZ_JBHSZJ010000001.1"/>
</dbReference>
<reference evidence="1" key="2">
    <citation type="submission" date="2020-09" db="EMBL/GenBank/DDBJ databases">
        <authorList>
            <person name="Sun Q."/>
            <person name="Sedlacek I."/>
        </authorList>
    </citation>
    <scope>NUCLEOTIDE SEQUENCE</scope>
    <source>
        <strain evidence="1">CCM 8433</strain>
    </source>
</reference>
<accession>A0A917N440</accession>
<name>A0A917N440_9ENTE</name>
<evidence type="ECO:0000313" key="2">
    <source>
        <dbReference type="Proteomes" id="UP000622610"/>
    </source>
</evidence>